<proteinExistence type="inferred from homology"/>
<dbReference type="InterPro" id="IPR015867">
    <property type="entry name" value="N-reg_PII/ATP_PRibTrfase_C"/>
</dbReference>
<evidence type="ECO:0000256" key="1">
    <source>
        <dbReference type="ARBA" id="ARBA00010169"/>
    </source>
</evidence>
<dbReference type="PANTHER" id="PTHR23419">
    <property type="entry name" value="DIVALENT CATION TOLERANCE CUTA-RELATED"/>
    <property type="match status" value="1"/>
</dbReference>
<protein>
    <submittedName>
        <fullName evidence="2">Divalent cation tolerance protein</fullName>
    </submittedName>
</protein>
<dbReference type="Gene3D" id="3.30.70.120">
    <property type="match status" value="1"/>
</dbReference>
<sequence>MNMQMDEAPEGLILLYSTWPDGAAAEAAARALLEERLIACANIMPAGRSVFRWEGKVTAEAETVALFKTTRARAGDARTRLVDLHPYDEPCVLALPVDTAASAAGFLAWVARETA</sequence>
<dbReference type="Proteomes" id="UP000648722">
    <property type="component" value="Unassembled WGS sequence"/>
</dbReference>
<dbReference type="Pfam" id="PF03091">
    <property type="entry name" value="CutA1"/>
    <property type="match status" value="1"/>
</dbReference>
<evidence type="ECO:0000313" key="2">
    <source>
        <dbReference type="EMBL" id="GGG96963.1"/>
    </source>
</evidence>
<dbReference type="RefSeq" id="WP_233351765.1">
    <property type="nucleotide sequence ID" value="NZ_BMFS01000004.1"/>
</dbReference>
<evidence type="ECO:0000313" key="3">
    <source>
        <dbReference type="Proteomes" id="UP000648722"/>
    </source>
</evidence>
<dbReference type="InterPro" id="IPR004323">
    <property type="entry name" value="Ion_tolerance_CutA"/>
</dbReference>
<organism evidence="2 3">
    <name type="scientific">Glycocaulis albus</name>
    <dbReference type="NCBI Taxonomy" id="1382801"/>
    <lineage>
        <taxon>Bacteria</taxon>
        <taxon>Pseudomonadati</taxon>
        <taxon>Pseudomonadota</taxon>
        <taxon>Alphaproteobacteria</taxon>
        <taxon>Maricaulales</taxon>
        <taxon>Maricaulaceae</taxon>
        <taxon>Glycocaulis</taxon>
    </lineage>
</organism>
<accession>A0ABQ1XLI5</accession>
<name>A0ABQ1XLI5_9PROT</name>
<keyword evidence="3" id="KW-1185">Reference proteome</keyword>
<reference evidence="3" key="1">
    <citation type="journal article" date="2019" name="Int. J. Syst. Evol. Microbiol.">
        <title>The Global Catalogue of Microorganisms (GCM) 10K type strain sequencing project: providing services to taxonomists for standard genome sequencing and annotation.</title>
        <authorList>
            <consortium name="The Broad Institute Genomics Platform"/>
            <consortium name="The Broad Institute Genome Sequencing Center for Infectious Disease"/>
            <person name="Wu L."/>
            <person name="Ma J."/>
        </authorList>
    </citation>
    <scope>NUCLEOTIDE SEQUENCE [LARGE SCALE GENOMIC DNA]</scope>
    <source>
        <strain evidence="3">CGMCC 1.12766</strain>
    </source>
</reference>
<dbReference type="SUPFAM" id="SSF54913">
    <property type="entry name" value="GlnB-like"/>
    <property type="match status" value="1"/>
</dbReference>
<comment type="caution">
    <text evidence="2">The sequence shown here is derived from an EMBL/GenBank/DDBJ whole genome shotgun (WGS) entry which is preliminary data.</text>
</comment>
<dbReference type="EMBL" id="BMFS01000004">
    <property type="protein sequence ID" value="GGG96963.1"/>
    <property type="molecule type" value="Genomic_DNA"/>
</dbReference>
<dbReference type="PANTHER" id="PTHR23419:SF8">
    <property type="entry name" value="FI09726P"/>
    <property type="match status" value="1"/>
</dbReference>
<comment type="similarity">
    <text evidence="1">Belongs to the CutA family.</text>
</comment>
<dbReference type="InterPro" id="IPR011322">
    <property type="entry name" value="N-reg_PII-like_a/b"/>
</dbReference>
<gene>
    <name evidence="2" type="primary">cutA</name>
    <name evidence="2" type="ORF">GCM10007420_10780</name>
</gene>